<dbReference type="KEGG" id="rgu:A4W93_12090"/>
<accession>A0A1W6L8N0</accession>
<dbReference type="AlphaFoldDB" id="A0A1W6L8N0"/>
<dbReference type="SUPFAM" id="SSF47413">
    <property type="entry name" value="lambda repressor-like DNA-binding domains"/>
    <property type="match status" value="1"/>
</dbReference>
<sequence>MNHRLVTAAQLGQLLQTARRAAGRSQADLAATVGLSQSRLSKLELNPGTLTVDQLLALCASLDLELTLQPRSAGPGAESPPDAW</sequence>
<proteinExistence type="predicted"/>
<organism evidence="1 2">
    <name type="scientific">Piscinibacter gummiphilus</name>
    <dbReference type="NCBI Taxonomy" id="946333"/>
    <lineage>
        <taxon>Bacteria</taxon>
        <taxon>Pseudomonadati</taxon>
        <taxon>Pseudomonadota</taxon>
        <taxon>Betaproteobacteria</taxon>
        <taxon>Burkholderiales</taxon>
        <taxon>Sphaerotilaceae</taxon>
        <taxon>Piscinibacter</taxon>
    </lineage>
</organism>
<dbReference type="Pfam" id="PF01381">
    <property type="entry name" value="HTH_3"/>
    <property type="match status" value="1"/>
</dbReference>
<keyword evidence="2" id="KW-1185">Reference proteome</keyword>
<reference evidence="1 2" key="1">
    <citation type="submission" date="2016-04" db="EMBL/GenBank/DDBJ databases">
        <title>Complete genome sequence of natural rubber-degrading, novel Gram-negative bacterium, Rhizobacter gummiphilus strain NS21.</title>
        <authorList>
            <person name="Tabata M."/>
            <person name="Kasai D."/>
            <person name="Fukuda M."/>
        </authorList>
    </citation>
    <scope>NUCLEOTIDE SEQUENCE [LARGE SCALE GENOMIC DNA]</scope>
    <source>
        <strain evidence="1 2">NS21</strain>
    </source>
</reference>
<evidence type="ECO:0000313" key="2">
    <source>
        <dbReference type="Proteomes" id="UP000193427"/>
    </source>
</evidence>
<dbReference type="EMBL" id="CP015118">
    <property type="protein sequence ID" value="ARN20574.1"/>
    <property type="molecule type" value="Genomic_DNA"/>
</dbReference>
<dbReference type="RefSeq" id="WP_085750851.1">
    <property type="nucleotide sequence ID" value="NZ_BSPR01000023.1"/>
</dbReference>
<dbReference type="CDD" id="cd00093">
    <property type="entry name" value="HTH_XRE"/>
    <property type="match status" value="1"/>
</dbReference>
<gene>
    <name evidence="1" type="ORF">A4W93_12090</name>
</gene>
<protein>
    <submittedName>
        <fullName evidence="1">Transcriptional regulator</fullName>
    </submittedName>
</protein>
<dbReference type="GO" id="GO:0003677">
    <property type="term" value="F:DNA binding"/>
    <property type="evidence" value="ECO:0007669"/>
    <property type="project" value="InterPro"/>
</dbReference>
<dbReference type="InterPro" id="IPR010982">
    <property type="entry name" value="Lambda_DNA-bd_dom_sf"/>
</dbReference>
<name>A0A1W6L8N0_9BURK</name>
<dbReference type="STRING" id="946333.A4W93_12090"/>
<dbReference type="Proteomes" id="UP000193427">
    <property type="component" value="Chromosome"/>
</dbReference>
<dbReference type="OrthoDB" id="8757559at2"/>
<dbReference type="PROSITE" id="PS50943">
    <property type="entry name" value="HTH_CROC1"/>
    <property type="match status" value="1"/>
</dbReference>
<dbReference type="Gene3D" id="1.10.260.40">
    <property type="entry name" value="lambda repressor-like DNA-binding domains"/>
    <property type="match status" value="1"/>
</dbReference>
<dbReference type="InterPro" id="IPR001387">
    <property type="entry name" value="Cro/C1-type_HTH"/>
</dbReference>
<dbReference type="SMART" id="SM00530">
    <property type="entry name" value="HTH_XRE"/>
    <property type="match status" value="1"/>
</dbReference>
<evidence type="ECO:0000313" key="1">
    <source>
        <dbReference type="EMBL" id="ARN20574.1"/>
    </source>
</evidence>